<protein>
    <submittedName>
        <fullName evidence="1">Uncharacterized protein</fullName>
    </submittedName>
</protein>
<reference evidence="1" key="2">
    <citation type="journal article" date="2015" name="Data Brief">
        <title>Shoot transcriptome of the giant reed, Arundo donax.</title>
        <authorList>
            <person name="Barrero R.A."/>
            <person name="Guerrero F.D."/>
            <person name="Moolhuijzen P."/>
            <person name="Goolsby J.A."/>
            <person name="Tidwell J."/>
            <person name="Bellgard S.E."/>
            <person name="Bellgard M.I."/>
        </authorList>
    </citation>
    <scope>NUCLEOTIDE SEQUENCE</scope>
    <source>
        <tissue evidence="1">Shoot tissue taken approximately 20 cm above the soil surface</tissue>
    </source>
</reference>
<organism evidence="1">
    <name type="scientific">Arundo donax</name>
    <name type="common">Giant reed</name>
    <name type="synonym">Donax arundinaceus</name>
    <dbReference type="NCBI Taxonomy" id="35708"/>
    <lineage>
        <taxon>Eukaryota</taxon>
        <taxon>Viridiplantae</taxon>
        <taxon>Streptophyta</taxon>
        <taxon>Embryophyta</taxon>
        <taxon>Tracheophyta</taxon>
        <taxon>Spermatophyta</taxon>
        <taxon>Magnoliopsida</taxon>
        <taxon>Liliopsida</taxon>
        <taxon>Poales</taxon>
        <taxon>Poaceae</taxon>
        <taxon>PACMAD clade</taxon>
        <taxon>Arundinoideae</taxon>
        <taxon>Arundineae</taxon>
        <taxon>Arundo</taxon>
    </lineage>
</organism>
<dbReference type="AlphaFoldDB" id="A0A0A9AN18"/>
<dbReference type="EMBL" id="GBRH01247565">
    <property type="protein sequence ID" value="JAD50330.1"/>
    <property type="molecule type" value="Transcribed_RNA"/>
</dbReference>
<proteinExistence type="predicted"/>
<reference evidence="1" key="1">
    <citation type="submission" date="2014-09" db="EMBL/GenBank/DDBJ databases">
        <authorList>
            <person name="Magalhaes I.L.F."/>
            <person name="Oliveira U."/>
            <person name="Santos F.R."/>
            <person name="Vidigal T.H.D.A."/>
            <person name="Brescovit A.D."/>
            <person name="Santos A.J."/>
        </authorList>
    </citation>
    <scope>NUCLEOTIDE SEQUENCE</scope>
    <source>
        <tissue evidence="1">Shoot tissue taken approximately 20 cm above the soil surface</tissue>
    </source>
</reference>
<accession>A0A0A9AN18</accession>
<name>A0A0A9AN18_ARUDO</name>
<sequence>MIVLTFSLSFPVFKQTYSFYSHAFFPMHLHSALMLTVPK</sequence>
<evidence type="ECO:0000313" key="1">
    <source>
        <dbReference type="EMBL" id="JAD50330.1"/>
    </source>
</evidence>